<protein>
    <submittedName>
        <fullName evidence="2">Uncharacterized protein</fullName>
    </submittedName>
</protein>
<accession>A0AA36EC73</accession>
<evidence type="ECO:0000256" key="1">
    <source>
        <dbReference type="SAM" id="MobiDB-lite"/>
    </source>
</evidence>
<proteinExistence type="predicted"/>
<feature type="region of interest" description="Disordered" evidence="1">
    <location>
        <begin position="47"/>
        <end position="77"/>
    </location>
</feature>
<sequence>MAKNQQCDLYYHALVANGWVEEELEMVQEENPEARLKEYVVMDYENGKSNKKSDKGEDIKETTSEPHPSETRSDWHTVQESTTYHICSLEIEVANLKQQLFAAEARSARARQREDVITQEANKLAKILVFQFDI</sequence>
<name>A0AA36EC73_LACSI</name>
<dbReference type="AlphaFoldDB" id="A0AA36EC73"/>
<dbReference type="EMBL" id="OX465082">
    <property type="protein sequence ID" value="CAI9290623.1"/>
    <property type="molecule type" value="Genomic_DNA"/>
</dbReference>
<dbReference type="Proteomes" id="UP001177003">
    <property type="component" value="Chromosome 6"/>
</dbReference>
<evidence type="ECO:0000313" key="2">
    <source>
        <dbReference type="EMBL" id="CAI9290623.1"/>
    </source>
</evidence>
<reference evidence="2" key="1">
    <citation type="submission" date="2023-04" db="EMBL/GenBank/DDBJ databases">
        <authorList>
            <person name="Vijverberg K."/>
            <person name="Xiong W."/>
            <person name="Schranz E."/>
        </authorList>
    </citation>
    <scope>NUCLEOTIDE SEQUENCE</scope>
</reference>
<evidence type="ECO:0000313" key="3">
    <source>
        <dbReference type="Proteomes" id="UP001177003"/>
    </source>
</evidence>
<keyword evidence="3" id="KW-1185">Reference proteome</keyword>
<gene>
    <name evidence="2" type="ORF">LSALG_LOCUS29809</name>
</gene>
<organism evidence="2 3">
    <name type="scientific">Lactuca saligna</name>
    <name type="common">Willowleaf lettuce</name>
    <dbReference type="NCBI Taxonomy" id="75948"/>
    <lineage>
        <taxon>Eukaryota</taxon>
        <taxon>Viridiplantae</taxon>
        <taxon>Streptophyta</taxon>
        <taxon>Embryophyta</taxon>
        <taxon>Tracheophyta</taxon>
        <taxon>Spermatophyta</taxon>
        <taxon>Magnoliopsida</taxon>
        <taxon>eudicotyledons</taxon>
        <taxon>Gunneridae</taxon>
        <taxon>Pentapetalae</taxon>
        <taxon>asterids</taxon>
        <taxon>campanulids</taxon>
        <taxon>Asterales</taxon>
        <taxon>Asteraceae</taxon>
        <taxon>Cichorioideae</taxon>
        <taxon>Cichorieae</taxon>
        <taxon>Lactucinae</taxon>
        <taxon>Lactuca</taxon>
    </lineage>
</organism>